<gene>
    <name evidence="1" type="ORF">ES288_D01G127600v1</name>
</gene>
<name>A0A5D2DPA9_GOSDA</name>
<evidence type="ECO:0000313" key="2">
    <source>
        <dbReference type="Proteomes" id="UP000323506"/>
    </source>
</evidence>
<keyword evidence="2" id="KW-1185">Reference proteome</keyword>
<dbReference type="AlphaFoldDB" id="A0A5D2DPA9"/>
<sequence>MHRLPKRRRGNHIPMLLDSDGRPCTDHNGICSIVHHYFVNLFSTSSGSGFAKFDALQLCVTNEDSVQLMALFSIHEFRDAVFSMHSDKASGPDGMSLAFFQQFLVDYWR</sequence>
<evidence type="ECO:0000313" key="1">
    <source>
        <dbReference type="EMBL" id="TYG82919.1"/>
    </source>
</evidence>
<evidence type="ECO:0008006" key="3">
    <source>
        <dbReference type="Google" id="ProtNLM"/>
    </source>
</evidence>
<dbReference type="Proteomes" id="UP000323506">
    <property type="component" value="Chromosome D01"/>
</dbReference>
<organism evidence="1 2">
    <name type="scientific">Gossypium darwinii</name>
    <name type="common">Darwin's cotton</name>
    <name type="synonym">Gossypium barbadense var. darwinii</name>
    <dbReference type="NCBI Taxonomy" id="34276"/>
    <lineage>
        <taxon>Eukaryota</taxon>
        <taxon>Viridiplantae</taxon>
        <taxon>Streptophyta</taxon>
        <taxon>Embryophyta</taxon>
        <taxon>Tracheophyta</taxon>
        <taxon>Spermatophyta</taxon>
        <taxon>Magnoliopsida</taxon>
        <taxon>eudicotyledons</taxon>
        <taxon>Gunneridae</taxon>
        <taxon>Pentapetalae</taxon>
        <taxon>rosids</taxon>
        <taxon>malvids</taxon>
        <taxon>Malvales</taxon>
        <taxon>Malvaceae</taxon>
        <taxon>Malvoideae</taxon>
        <taxon>Gossypium</taxon>
    </lineage>
</organism>
<reference evidence="1 2" key="1">
    <citation type="submission" date="2019-06" db="EMBL/GenBank/DDBJ databases">
        <title>WGS assembly of Gossypium darwinii.</title>
        <authorList>
            <person name="Chen Z.J."/>
            <person name="Sreedasyam A."/>
            <person name="Ando A."/>
            <person name="Song Q."/>
            <person name="De L."/>
            <person name="Hulse-Kemp A."/>
            <person name="Ding M."/>
            <person name="Ye W."/>
            <person name="Kirkbride R."/>
            <person name="Jenkins J."/>
            <person name="Plott C."/>
            <person name="Lovell J."/>
            <person name="Lin Y.-M."/>
            <person name="Vaughn R."/>
            <person name="Liu B."/>
            <person name="Li W."/>
            <person name="Simpson S."/>
            <person name="Scheffler B."/>
            <person name="Saski C."/>
            <person name="Grover C."/>
            <person name="Hu G."/>
            <person name="Conover J."/>
            <person name="Carlson J."/>
            <person name="Shu S."/>
            <person name="Boston L."/>
            <person name="Williams M."/>
            <person name="Peterson D."/>
            <person name="Mcgee K."/>
            <person name="Jones D."/>
            <person name="Wendel J."/>
            <person name="Stelly D."/>
            <person name="Grimwood J."/>
            <person name="Schmutz J."/>
        </authorList>
    </citation>
    <scope>NUCLEOTIDE SEQUENCE [LARGE SCALE GENOMIC DNA]</scope>
    <source>
        <strain evidence="1">1808015.09</strain>
    </source>
</reference>
<proteinExistence type="predicted"/>
<accession>A0A5D2DPA9</accession>
<dbReference type="EMBL" id="CM017701">
    <property type="protein sequence ID" value="TYG82919.1"/>
    <property type="molecule type" value="Genomic_DNA"/>
</dbReference>
<protein>
    <recommendedName>
        <fullName evidence="3">Reverse transcriptase domain-containing protein</fullName>
    </recommendedName>
</protein>